<protein>
    <submittedName>
        <fullName evidence="10">Nitrite/sulfite reductase</fullName>
    </submittedName>
</protein>
<evidence type="ECO:0000313" key="10">
    <source>
        <dbReference type="EMBL" id="HFC03402.1"/>
    </source>
</evidence>
<sequence>MKNATPRPNRIEQFKAELPPARFDLHSVDWHHPDERIRFYLKNYGLYNIKLRPDTWMIRLRFDGGILEAGQLKTVARIAEREDLRVLLTARSQMELHDLKPERVYPLWQEIGEAGLTSTQVLTDNLRGILLDPLDQCAPDRRIECRPVLERLHRRFIGNPQWIGTLPRKFNAAIIGRETPSFNPWGQDLLLALAQKEGVWGFNLYLGGKNSETAKNADIFCTPEEAEALFEAVLVTYRKYGPRGSRAKTRLYHLIENAGMEQLRTRIEEAYGRKLQSAGELRMRSSTENSNRLLPIRRLGRHGEIDTETLSKAVQEARSQNLTLRLTPHQELWLFDPKAIQNPKSKIQNPASKGGGITACAGSRYCPLSLWEIKNDTERLPLSILTEKGISVGFSGCLKGCGRHHHSDLGLVGLRSNAFGPTERALRVFLGALQAPDPAPARLLFYAVPERAVARLFEVIAEDFDHSGYPRFEDFSRHVLSRYGEETLMLWYLLRQLDETTETTEKLFFAGEEEALREALKTLPVYPEELLGTQEVISALSHRLWDRKVGSG</sequence>
<dbReference type="EMBL" id="DRNO01000064">
    <property type="protein sequence ID" value="HFC03402.1"/>
    <property type="molecule type" value="Genomic_DNA"/>
</dbReference>
<dbReference type="GO" id="GO:0016491">
    <property type="term" value="F:oxidoreductase activity"/>
    <property type="evidence" value="ECO:0007669"/>
    <property type="project" value="UniProtKB-KW"/>
</dbReference>
<evidence type="ECO:0000259" key="9">
    <source>
        <dbReference type="Pfam" id="PF03460"/>
    </source>
</evidence>
<gene>
    <name evidence="10" type="ORF">ENJ74_00890</name>
</gene>
<dbReference type="Pfam" id="PF01077">
    <property type="entry name" value="NIR_SIR"/>
    <property type="match status" value="1"/>
</dbReference>
<evidence type="ECO:0000256" key="3">
    <source>
        <dbReference type="ARBA" id="ARBA00022617"/>
    </source>
</evidence>
<dbReference type="Gene3D" id="3.90.480.10">
    <property type="entry name" value="Sulfite Reductase Hemoprotein,Domain 2"/>
    <property type="match status" value="1"/>
</dbReference>
<dbReference type="Pfam" id="PF03460">
    <property type="entry name" value="NIR_SIR_ferr"/>
    <property type="match status" value="1"/>
</dbReference>
<evidence type="ECO:0000256" key="6">
    <source>
        <dbReference type="ARBA" id="ARBA00023004"/>
    </source>
</evidence>
<comment type="caution">
    <text evidence="10">The sequence shown here is derived from an EMBL/GenBank/DDBJ whole genome shotgun (WGS) entry which is preliminary data.</text>
</comment>
<keyword evidence="4" id="KW-0479">Metal-binding</keyword>
<keyword evidence="3" id="KW-0349">Heme</keyword>
<keyword evidence="7" id="KW-0411">Iron-sulfur</keyword>
<evidence type="ECO:0000256" key="5">
    <source>
        <dbReference type="ARBA" id="ARBA00023002"/>
    </source>
</evidence>
<name>A0A7V2WLP2_9BACT</name>
<keyword evidence="5" id="KW-0560">Oxidoreductase</keyword>
<dbReference type="InterPro" id="IPR006067">
    <property type="entry name" value="NO2/SO3_Rdtase_4Fe4S_dom"/>
</dbReference>
<dbReference type="InterPro" id="IPR036136">
    <property type="entry name" value="Nit/Sulf_reduc_fer-like_dom_sf"/>
</dbReference>
<dbReference type="SUPFAM" id="SSF56014">
    <property type="entry name" value="Nitrite and sulphite reductase 4Fe-4S domain-like"/>
    <property type="match status" value="2"/>
</dbReference>
<dbReference type="PANTHER" id="PTHR32439:SF0">
    <property type="entry name" value="FERREDOXIN--NITRITE REDUCTASE, CHLOROPLASTIC"/>
    <property type="match status" value="1"/>
</dbReference>
<evidence type="ECO:0000256" key="1">
    <source>
        <dbReference type="ARBA" id="ARBA00010429"/>
    </source>
</evidence>
<dbReference type="Proteomes" id="UP000885722">
    <property type="component" value="Unassembled WGS sequence"/>
</dbReference>
<evidence type="ECO:0000259" key="8">
    <source>
        <dbReference type="Pfam" id="PF01077"/>
    </source>
</evidence>
<organism evidence="10">
    <name type="scientific">Nitratifractor salsuginis</name>
    <dbReference type="NCBI Taxonomy" id="269261"/>
    <lineage>
        <taxon>Bacteria</taxon>
        <taxon>Pseudomonadati</taxon>
        <taxon>Campylobacterota</taxon>
        <taxon>Epsilonproteobacteria</taxon>
        <taxon>Campylobacterales</taxon>
        <taxon>Sulfurovaceae</taxon>
        <taxon>Nitratifractor</taxon>
    </lineage>
</organism>
<dbReference type="InterPro" id="IPR045854">
    <property type="entry name" value="NO2/SO3_Rdtase_4Fe4S_sf"/>
</dbReference>
<proteinExistence type="inferred from homology"/>
<dbReference type="PANTHER" id="PTHR32439">
    <property type="entry name" value="FERREDOXIN--NITRITE REDUCTASE, CHLOROPLASTIC"/>
    <property type="match status" value="1"/>
</dbReference>
<evidence type="ECO:0000256" key="2">
    <source>
        <dbReference type="ARBA" id="ARBA00022485"/>
    </source>
</evidence>
<reference evidence="10" key="1">
    <citation type="journal article" date="2020" name="mSystems">
        <title>Genome- and Community-Level Interaction Insights into Carbon Utilization and Element Cycling Functions of Hydrothermarchaeota in Hydrothermal Sediment.</title>
        <authorList>
            <person name="Zhou Z."/>
            <person name="Liu Y."/>
            <person name="Xu W."/>
            <person name="Pan J."/>
            <person name="Luo Z.H."/>
            <person name="Li M."/>
        </authorList>
    </citation>
    <scope>NUCLEOTIDE SEQUENCE [LARGE SCALE GENOMIC DNA]</scope>
    <source>
        <strain evidence="10">HyVt-513</strain>
    </source>
</reference>
<dbReference type="GO" id="GO:0046872">
    <property type="term" value="F:metal ion binding"/>
    <property type="evidence" value="ECO:0007669"/>
    <property type="project" value="UniProtKB-KW"/>
</dbReference>
<dbReference type="AlphaFoldDB" id="A0A7V2WLP2"/>
<dbReference type="GO" id="GO:0051539">
    <property type="term" value="F:4 iron, 4 sulfur cluster binding"/>
    <property type="evidence" value="ECO:0007669"/>
    <property type="project" value="UniProtKB-KW"/>
</dbReference>
<feature type="domain" description="Nitrite/Sulfite reductase ferredoxin-like" evidence="9">
    <location>
        <begin position="54"/>
        <end position="113"/>
    </location>
</feature>
<dbReference type="InterPro" id="IPR005117">
    <property type="entry name" value="NiRdtase/SiRdtase_haem-b_fer"/>
</dbReference>
<dbReference type="InterPro" id="IPR006066">
    <property type="entry name" value="NO2/SO3_Rdtase_FeS/sirohaem_BS"/>
</dbReference>
<evidence type="ECO:0000256" key="7">
    <source>
        <dbReference type="ARBA" id="ARBA00023014"/>
    </source>
</evidence>
<feature type="domain" description="Nitrite/sulphite reductase 4Fe-4S" evidence="8">
    <location>
        <begin position="124"/>
        <end position="274"/>
    </location>
</feature>
<accession>A0A7V2WLP2</accession>
<dbReference type="Gene3D" id="3.30.413.10">
    <property type="entry name" value="Sulfite Reductase Hemoprotein, domain 1"/>
    <property type="match status" value="2"/>
</dbReference>
<dbReference type="GO" id="GO:0020037">
    <property type="term" value="F:heme binding"/>
    <property type="evidence" value="ECO:0007669"/>
    <property type="project" value="InterPro"/>
</dbReference>
<keyword evidence="2" id="KW-0004">4Fe-4S</keyword>
<evidence type="ECO:0000256" key="4">
    <source>
        <dbReference type="ARBA" id="ARBA00022723"/>
    </source>
</evidence>
<dbReference type="PROSITE" id="PS00365">
    <property type="entry name" value="NIR_SIR"/>
    <property type="match status" value="1"/>
</dbReference>
<keyword evidence="6" id="KW-0408">Iron</keyword>
<dbReference type="InterPro" id="IPR051329">
    <property type="entry name" value="NIR_SIR_4Fe-4S"/>
</dbReference>
<dbReference type="SUPFAM" id="SSF55124">
    <property type="entry name" value="Nitrite/Sulfite reductase N-terminal domain-like"/>
    <property type="match status" value="1"/>
</dbReference>
<comment type="similarity">
    <text evidence="1">Belongs to the nitrite and sulfite reductase 4Fe-4S domain family.</text>
</comment>